<keyword evidence="2" id="KW-0175">Coiled coil</keyword>
<keyword evidence="4" id="KW-0614">Plasmid</keyword>
<dbReference type="KEGG" id="ncb:C0V82_25315"/>
<sequence length="316" mass="32952">MIRRLLPLALLLPLAACGPSSDTGAFQGYVEGDYLRIAAPEAAWISAVPVTEGTLVKKGQPLFTLEDTAAQAALAEAKAGLAQAEAALADRRQGARAEEIAGLEAQRRQADAALKLARQDLERQKSLAADNVAARAKLEQAQSTATQAAARLEQASAALATARLPARPDQVAAAEAAVAATRAALAQAEWRLSQRHIDSPTDALIDDIVRRPGEWVPAGGVVVSLLPPGHVKLVLFVPEGRRAALTPGGTLSVSCDGCKPGLSARITRIAAEAEYTPPVIYSRETRAKLVYRVEAALTPDPAALSPGQPVSAEPAP</sequence>
<dbReference type="Proteomes" id="UP000234752">
    <property type="component" value="Plasmid unnamed2"/>
</dbReference>
<dbReference type="PANTHER" id="PTHR32347">
    <property type="entry name" value="EFFLUX SYSTEM COMPONENT YKNX-RELATED"/>
    <property type="match status" value="1"/>
</dbReference>
<protein>
    <submittedName>
        <fullName evidence="4">Secretion protein HlyD</fullName>
    </submittedName>
</protein>
<evidence type="ECO:0000259" key="3">
    <source>
        <dbReference type="Pfam" id="PF25881"/>
    </source>
</evidence>
<geneLocation type="plasmid" evidence="4 5">
    <name>unnamed2</name>
</geneLocation>
<organism evidence="4 5">
    <name type="scientific">Niveispirillum cyanobacteriorum</name>
    <dbReference type="NCBI Taxonomy" id="1612173"/>
    <lineage>
        <taxon>Bacteria</taxon>
        <taxon>Pseudomonadati</taxon>
        <taxon>Pseudomonadota</taxon>
        <taxon>Alphaproteobacteria</taxon>
        <taxon>Rhodospirillales</taxon>
        <taxon>Azospirillaceae</taxon>
        <taxon>Niveispirillum</taxon>
    </lineage>
</organism>
<name>A0A2K9NKY8_9PROT</name>
<dbReference type="SUPFAM" id="SSF111369">
    <property type="entry name" value="HlyD-like secretion proteins"/>
    <property type="match status" value="1"/>
</dbReference>
<dbReference type="InterPro" id="IPR059052">
    <property type="entry name" value="HH_YbhG-like"/>
</dbReference>
<dbReference type="GO" id="GO:0030313">
    <property type="term" value="C:cell envelope"/>
    <property type="evidence" value="ECO:0007669"/>
    <property type="project" value="UniProtKB-SubCell"/>
</dbReference>
<dbReference type="AlphaFoldDB" id="A0A2K9NKY8"/>
<dbReference type="Gene3D" id="2.40.50.100">
    <property type="match status" value="1"/>
</dbReference>
<reference evidence="4 5" key="1">
    <citation type="submission" date="2017-12" db="EMBL/GenBank/DDBJ databases">
        <title>Genomes of bacteria within cyanobacterial aggregates.</title>
        <authorList>
            <person name="Cai H."/>
        </authorList>
    </citation>
    <scope>NUCLEOTIDE SEQUENCE [LARGE SCALE GENOMIC DNA]</scope>
    <source>
        <strain evidence="4 5">TH16</strain>
        <plasmid evidence="4 5">unnamed2</plasmid>
    </source>
</reference>
<evidence type="ECO:0000313" key="4">
    <source>
        <dbReference type="EMBL" id="AUN33737.1"/>
    </source>
</evidence>
<feature type="domain" description="YbhG-like alpha-helical hairpin" evidence="3">
    <location>
        <begin position="66"/>
        <end position="192"/>
    </location>
</feature>
<gene>
    <name evidence="4" type="ORF">C0V82_25315</name>
</gene>
<dbReference type="OrthoDB" id="9809385at2"/>
<dbReference type="RefSeq" id="WP_102115240.1">
    <property type="nucleotide sequence ID" value="NZ_BMGN01000009.1"/>
</dbReference>
<keyword evidence="5" id="KW-1185">Reference proteome</keyword>
<dbReference type="Pfam" id="PF25881">
    <property type="entry name" value="HH_YBHG"/>
    <property type="match status" value="1"/>
</dbReference>
<dbReference type="EMBL" id="CP025614">
    <property type="protein sequence ID" value="AUN33737.1"/>
    <property type="molecule type" value="Genomic_DNA"/>
</dbReference>
<dbReference type="PANTHER" id="PTHR32347:SF23">
    <property type="entry name" value="BLL5650 PROTEIN"/>
    <property type="match status" value="1"/>
</dbReference>
<evidence type="ECO:0000256" key="1">
    <source>
        <dbReference type="ARBA" id="ARBA00004196"/>
    </source>
</evidence>
<comment type="subcellular location">
    <subcellularLocation>
        <location evidence="1">Cell envelope</location>
    </subcellularLocation>
</comment>
<accession>A0A2K9NKY8</accession>
<evidence type="ECO:0000256" key="2">
    <source>
        <dbReference type="ARBA" id="ARBA00023054"/>
    </source>
</evidence>
<evidence type="ECO:0000313" key="5">
    <source>
        <dbReference type="Proteomes" id="UP000234752"/>
    </source>
</evidence>
<dbReference type="Gene3D" id="1.10.287.470">
    <property type="entry name" value="Helix hairpin bin"/>
    <property type="match status" value="2"/>
</dbReference>
<dbReference type="InterPro" id="IPR050465">
    <property type="entry name" value="UPF0194_transport"/>
</dbReference>
<proteinExistence type="predicted"/>